<reference evidence="1 2" key="1">
    <citation type="journal article" date="2013" name="PLoS Genet.">
        <title>Plant-symbiotic fungi as chemical engineers: Multi-genome analysis of the Clavicipitaceae reveals dynamics of alkaloid loci.</title>
        <authorList>
            <person name="Schardl C.L."/>
            <person name="Young C.A."/>
            <person name="Hesse U."/>
            <person name="Amyotte S.G."/>
            <person name="Andreeva K."/>
            <person name="Calie P.J."/>
            <person name="Fleetwood D.J."/>
            <person name="Haws D.C."/>
            <person name="Moore N."/>
            <person name="Oeser B."/>
            <person name="Panaccione D.G."/>
            <person name="Schweri K.K."/>
            <person name="Voisey C.R."/>
            <person name="Farman M.L."/>
            <person name="Jaromczyk J.W."/>
            <person name="Roe B.A."/>
            <person name="O'Sullivan D.M."/>
            <person name="Scott B."/>
            <person name="Tudzynski P."/>
            <person name="An Z."/>
            <person name="Arnaoudova E.G."/>
            <person name="Bullock C.T."/>
            <person name="Charlton N.D."/>
            <person name="Chen L."/>
            <person name="Cox M."/>
            <person name="Dinkins R.D."/>
            <person name="Florea S."/>
            <person name="Glenn A.E."/>
            <person name="Gordon A."/>
            <person name="Gueldener U."/>
            <person name="Harris D.R."/>
            <person name="Hollin W."/>
            <person name="Jaromczyk J."/>
            <person name="Johnson R.D."/>
            <person name="Khan A.K."/>
            <person name="Leistner E."/>
            <person name="Leuchtmann A."/>
            <person name="Li C."/>
            <person name="Liu J."/>
            <person name="Liu J."/>
            <person name="Liu M."/>
            <person name="Mace W."/>
            <person name="Machado C."/>
            <person name="Nagabhyru P."/>
            <person name="Pan J."/>
            <person name="Schmid J."/>
            <person name="Sugawara K."/>
            <person name="Steiner U."/>
            <person name="Takach J.E."/>
            <person name="Tanaka E."/>
            <person name="Webb J.S."/>
            <person name="Wilson E.V."/>
            <person name="Wiseman J.L."/>
            <person name="Yoshida R."/>
            <person name="Zeng Z."/>
        </authorList>
    </citation>
    <scope>NUCLEOTIDE SEQUENCE [LARGE SCALE GENOMIC DNA]</scope>
    <source>
        <strain evidence="1 2">20.1</strain>
    </source>
</reference>
<gene>
    <name evidence="1" type="ORF">CPUR_03241</name>
</gene>
<dbReference type="EMBL" id="CAGA01000190">
    <property type="protein sequence ID" value="CCE35253.1"/>
    <property type="molecule type" value="Genomic_DNA"/>
</dbReference>
<dbReference type="Proteomes" id="UP000016801">
    <property type="component" value="Unassembled WGS sequence"/>
</dbReference>
<dbReference type="AlphaFoldDB" id="M1VZT2"/>
<sequence>MRNAQDDVPALRSPRSVDWTGEMKILPRVEDRILSDYPLYLGGGEEEDHNRAVLVLHEPHIRFSGLQAFADEHANAKLSSPDREDRSWSKACLAWSSTRR</sequence>
<name>M1VZT2_CLAP2</name>
<proteinExistence type="predicted"/>
<organism evidence="1 2">
    <name type="scientific">Claviceps purpurea (strain 20.1)</name>
    <name type="common">Ergot fungus</name>
    <name type="synonym">Sphacelia segetum</name>
    <dbReference type="NCBI Taxonomy" id="1111077"/>
    <lineage>
        <taxon>Eukaryota</taxon>
        <taxon>Fungi</taxon>
        <taxon>Dikarya</taxon>
        <taxon>Ascomycota</taxon>
        <taxon>Pezizomycotina</taxon>
        <taxon>Sordariomycetes</taxon>
        <taxon>Hypocreomycetidae</taxon>
        <taxon>Hypocreales</taxon>
        <taxon>Clavicipitaceae</taxon>
        <taxon>Claviceps</taxon>
    </lineage>
</organism>
<evidence type="ECO:0000313" key="1">
    <source>
        <dbReference type="EMBL" id="CCE35253.1"/>
    </source>
</evidence>
<keyword evidence="2" id="KW-1185">Reference proteome</keyword>
<comment type="caution">
    <text evidence="1">The sequence shown here is derived from an EMBL/GenBank/DDBJ whole genome shotgun (WGS) entry which is preliminary data.</text>
</comment>
<accession>M1VZT2</accession>
<evidence type="ECO:0000313" key="2">
    <source>
        <dbReference type="Proteomes" id="UP000016801"/>
    </source>
</evidence>
<dbReference type="HOGENOM" id="CLU_2305799_0_0_1"/>
<dbReference type="VEuPathDB" id="FungiDB:CPUR_03241"/>
<protein>
    <submittedName>
        <fullName evidence="1">Uncharacterized protein</fullName>
    </submittedName>
</protein>
<dbReference type="OrthoDB" id="10294891at2759"/>